<dbReference type="OrthoDB" id="85913at2157"/>
<dbReference type="EMBL" id="CP037968">
    <property type="protein sequence ID" value="QYZ78278.1"/>
    <property type="molecule type" value="Genomic_DNA"/>
</dbReference>
<dbReference type="AlphaFoldDB" id="A0A8G1A061"/>
<dbReference type="InterPro" id="IPR036721">
    <property type="entry name" value="RCK_C_sf"/>
</dbReference>
<keyword evidence="3" id="KW-1185">Reference proteome</keyword>
<proteinExistence type="predicted"/>
<dbReference type="GO" id="GO:0008324">
    <property type="term" value="F:monoatomic cation transmembrane transporter activity"/>
    <property type="evidence" value="ECO:0007669"/>
    <property type="project" value="InterPro"/>
</dbReference>
<dbReference type="SUPFAM" id="SSF116726">
    <property type="entry name" value="TrkA C-terminal domain-like"/>
    <property type="match status" value="2"/>
</dbReference>
<dbReference type="InterPro" id="IPR038078">
    <property type="entry name" value="PhoU-like_sf"/>
</dbReference>
<sequence length="397" mass="43720">MMEVEYQPTSLKDVLIEMKDISELMVDLAYSAILFESRDIAGEVGNLEEIMNRHVYQARISAMLGARRVEEAESMSGLLQIAESAERISNSASEVAKLILKGAKFPQKLRDALPAAEEVTARVEVQNGSVLDGQTLGEVKLQSRSGMRVIAIRRGNGWIYDPDKYSRVAAGDILLAKGLEAGIPPFRIMAGVVQEAKREAAKAGCVDDLDRAVALMIEMKNLSELAVGLAYTSLLFTNEDVAQQVVALDEKMEDMRYQFDLWVLEAAKRIENVEYLRGLLYLSSFAETISGAASAIAEVLLRDIEVPPVFRMIVRESDEIITHLTVEEGSALSGRSLKEASLATVTGMVVLAVKRGGERWKYRPGRDERLHAGDRIIAKGRRDGEERLASLCSGENT</sequence>
<name>A0A8G1A061_9EURY</name>
<dbReference type="Gene3D" id="1.20.58.220">
    <property type="entry name" value="Phosphate transport system protein phou homolog 2, domain 2"/>
    <property type="match status" value="2"/>
</dbReference>
<dbReference type="GO" id="GO:0006813">
    <property type="term" value="P:potassium ion transport"/>
    <property type="evidence" value="ECO:0007669"/>
    <property type="project" value="InterPro"/>
</dbReference>
<dbReference type="Gene3D" id="3.30.70.1450">
    <property type="entry name" value="Regulator of K+ conductance, C-terminal domain"/>
    <property type="match status" value="2"/>
</dbReference>
<dbReference type="SUPFAM" id="SSF109755">
    <property type="entry name" value="PhoU-like"/>
    <property type="match status" value="1"/>
</dbReference>
<dbReference type="PANTHER" id="PTHR30445">
    <property type="entry name" value="K(+)_H(+) ANTIPORTER SUBUNIT KHTT"/>
    <property type="match status" value="1"/>
</dbReference>
<reference evidence="2" key="2">
    <citation type="submission" date="2019-03" db="EMBL/GenBank/DDBJ databases">
        <authorList>
            <person name="Chen S.-C."/>
            <person name="Wu S.-Y."/>
            <person name="Lai M.-C."/>
        </authorList>
    </citation>
    <scope>NUCLEOTIDE SEQUENCE</scope>
    <source>
        <strain evidence="2">ML15</strain>
    </source>
</reference>
<protein>
    <submittedName>
        <fullName evidence="2">Potassium channel family protein</fullName>
    </submittedName>
</protein>
<dbReference type="InterPro" id="IPR050144">
    <property type="entry name" value="AAE_transporter"/>
</dbReference>
<reference evidence="2" key="1">
    <citation type="journal article" date="2005" name="Int. J. Syst. Evol. Microbiol.">
        <title>Methanofollis formosanus sp. nov., isolated from a fish pond.</title>
        <authorList>
            <person name="Wu S.Y."/>
            <person name="Chen S.C."/>
            <person name="Lai M.C."/>
        </authorList>
    </citation>
    <scope>NUCLEOTIDE SEQUENCE</scope>
    <source>
        <strain evidence="2">ML15</strain>
    </source>
</reference>
<dbReference type="Pfam" id="PF01895">
    <property type="entry name" value="PhoU"/>
    <property type="match status" value="1"/>
</dbReference>
<dbReference type="KEGG" id="mfk:E2N92_01945"/>
<dbReference type="PANTHER" id="PTHR30445:SF8">
    <property type="entry name" value="K(+)_H(+) ANTIPORTER SUBUNIT KHTT"/>
    <property type="match status" value="1"/>
</dbReference>
<evidence type="ECO:0000259" key="1">
    <source>
        <dbReference type="PROSITE" id="PS51202"/>
    </source>
</evidence>
<dbReference type="PROSITE" id="PS51202">
    <property type="entry name" value="RCK_C"/>
    <property type="match status" value="2"/>
</dbReference>
<dbReference type="InterPro" id="IPR026022">
    <property type="entry name" value="PhoU_dom"/>
</dbReference>
<accession>A0A8G1A061</accession>
<gene>
    <name evidence="2" type="ORF">E2N92_01945</name>
</gene>
<feature type="domain" description="RCK C-terminal" evidence="1">
    <location>
        <begin position="106"/>
        <end position="192"/>
    </location>
</feature>
<organism evidence="2 3">
    <name type="scientific">Methanofollis formosanus</name>
    <dbReference type="NCBI Taxonomy" id="299308"/>
    <lineage>
        <taxon>Archaea</taxon>
        <taxon>Methanobacteriati</taxon>
        <taxon>Methanobacteriota</taxon>
        <taxon>Stenosarchaea group</taxon>
        <taxon>Methanomicrobia</taxon>
        <taxon>Methanomicrobiales</taxon>
        <taxon>Methanomicrobiaceae</taxon>
        <taxon>Methanofollis</taxon>
    </lineage>
</organism>
<keyword evidence="2" id="KW-0406">Ion transport</keyword>
<dbReference type="Proteomes" id="UP000826709">
    <property type="component" value="Chromosome"/>
</dbReference>
<evidence type="ECO:0000313" key="2">
    <source>
        <dbReference type="EMBL" id="QYZ78278.1"/>
    </source>
</evidence>
<keyword evidence="2" id="KW-0407">Ion channel</keyword>
<dbReference type="Pfam" id="PF02080">
    <property type="entry name" value="TrkA_C"/>
    <property type="match status" value="2"/>
</dbReference>
<feature type="domain" description="RCK C-terminal" evidence="1">
    <location>
        <begin position="307"/>
        <end position="394"/>
    </location>
</feature>
<keyword evidence="2" id="KW-0813">Transport</keyword>
<dbReference type="InterPro" id="IPR006037">
    <property type="entry name" value="RCK_C"/>
</dbReference>
<evidence type="ECO:0000313" key="3">
    <source>
        <dbReference type="Proteomes" id="UP000826709"/>
    </source>
</evidence>